<feature type="transmembrane region" description="Helical" evidence="6">
    <location>
        <begin position="118"/>
        <end position="134"/>
    </location>
</feature>
<evidence type="ECO:0000313" key="8">
    <source>
        <dbReference type="EMBL" id="BAU88742.1"/>
    </source>
</evidence>
<dbReference type="PANTHER" id="PTHR43065">
    <property type="entry name" value="SENSOR HISTIDINE KINASE"/>
    <property type="match status" value="1"/>
</dbReference>
<dbReference type="Pfam" id="PF02518">
    <property type="entry name" value="HATPase_c"/>
    <property type="match status" value="1"/>
</dbReference>
<keyword evidence="4" id="KW-0175">Coiled coil</keyword>
<evidence type="ECO:0000256" key="6">
    <source>
        <dbReference type="SAM" id="Phobius"/>
    </source>
</evidence>
<keyword evidence="6" id="KW-0472">Membrane</keyword>
<feature type="transmembrane region" description="Helical" evidence="6">
    <location>
        <begin position="165"/>
        <end position="185"/>
    </location>
</feature>
<feature type="compositionally biased region" description="Polar residues" evidence="5">
    <location>
        <begin position="488"/>
        <end position="500"/>
    </location>
</feature>
<dbReference type="InterPro" id="IPR036097">
    <property type="entry name" value="HisK_dim/P_sf"/>
</dbReference>
<dbReference type="AlphaFoldDB" id="A0A169QDM2"/>
<dbReference type="GO" id="GO:0000155">
    <property type="term" value="F:phosphorelay sensor kinase activity"/>
    <property type="evidence" value="ECO:0007669"/>
    <property type="project" value="InterPro"/>
</dbReference>
<name>A0A169QDM2_9HYPH</name>
<reference evidence="8 9" key="1">
    <citation type="journal article" date="2016" name="Genome Announc.">
        <title>Complete Genome Sequence of Methylobacterium populi P-1M, Isolated from Pink-Pigmented Household Biofilm.</title>
        <authorList>
            <person name="Morohoshi T."/>
            <person name="Ikeda T."/>
        </authorList>
    </citation>
    <scope>NUCLEOTIDE SEQUENCE [LARGE SCALE GENOMIC DNA]</scope>
    <source>
        <strain evidence="8 9">P-1M</strain>
    </source>
</reference>
<evidence type="ECO:0000313" key="9">
    <source>
        <dbReference type="Proteomes" id="UP000218288"/>
    </source>
</evidence>
<comment type="catalytic activity">
    <reaction evidence="1">
        <text>ATP + protein L-histidine = ADP + protein N-phospho-L-histidine.</text>
        <dbReference type="EC" id="2.7.13.3"/>
    </reaction>
</comment>
<keyword evidence="6" id="KW-0812">Transmembrane</keyword>
<dbReference type="SMART" id="SM00387">
    <property type="entry name" value="HATPase_c"/>
    <property type="match status" value="1"/>
</dbReference>
<dbReference type="Gene3D" id="3.30.565.10">
    <property type="entry name" value="Histidine kinase-like ATPase, C-terminal domain"/>
    <property type="match status" value="1"/>
</dbReference>
<evidence type="ECO:0000256" key="3">
    <source>
        <dbReference type="ARBA" id="ARBA00022553"/>
    </source>
</evidence>
<keyword evidence="6" id="KW-1133">Transmembrane helix</keyword>
<organism evidence="8 9">
    <name type="scientific">Methylorubrum populi</name>
    <dbReference type="NCBI Taxonomy" id="223967"/>
    <lineage>
        <taxon>Bacteria</taxon>
        <taxon>Pseudomonadati</taxon>
        <taxon>Pseudomonadota</taxon>
        <taxon>Alphaproteobacteria</taxon>
        <taxon>Hyphomicrobiales</taxon>
        <taxon>Methylobacteriaceae</taxon>
        <taxon>Methylorubrum</taxon>
    </lineage>
</organism>
<dbReference type="Proteomes" id="UP000218288">
    <property type="component" value="Chromosome"/>
</dbReference>
<feature type="region of interest" description="Disordered" evidence="5">
    <location>
        <begin position="473"/>
        <end position="500"/>
    </location>
</feature>
<dbReference type="EMBL" id="AP014809">
    <property type="protein sequence ID" value="BAU88742.1"/>
    <property type="molecule type" value="Genomic_DNA"/>
</dbReference>
<dbReference type="EC" id="2.7.13.3" evidence="2"/>
<evidence type="ECO:0000256" key="4">
    <source>
        <dbReference type="SAM" id="Coils"/>
    </source>
</evidence>
<dbReference type="SUPFAM" id="SSF55874">
    <property type="entry name" value="ATPase domain of HSP90 chaperone/DNA topoisomerase II/histidine kinase"/>
    <property type="match status" value="1"/>
</dbReference>
<evidence type="ECO:0000256" key="2">
    <source>
        <dbReference type="ARBA" id="ARBA00012438"/>
    </source>
</evidence>
<evidence type="ECO:0000256" key="5">
    <source>
        <dbReference type="SAM" id="MobiDB-lite"/>
    </source>
</evidence>
<sequence>MHRILSRLGLRFEDPVDERAFVARFTLDDLFRTQAAMLLGAFVYCVFAVWDWILDPAHWIDTLFLRLTVATAVLLPATVALSWPAARPWAEEIYLGYCVVPGCVLSLIYLRLGPGFDHAAAGLIIIILFVSTLLPLRLPSLAIFCGLTWLWFAVCEAFATHERPGMRFINNFEIGMAYALSLYAVGARELRARRQFQIEEALRRETQRSEAALSELREAQAQLVQAEKLAALSQLVAGVAHEINTPIGLALTTSTAADGDLRHLQRAVETGQIRRSDLTQGLSRVSEGLRLLFLNLTRAADLVHSFKQVAVDQANEERRTFELHGWLDDLMSTLEPLARRKGHAVRIRCEDGIILDSYPGALAQVISNLALNAIVHGYPDCQSGVLDVAASRSGESRLHIIVADDGVGIPPENLSKVFDPFFTTRRGKGSTGLGLHIVFNLVTSTLQGQIALSSNGDRGTRFTIDLPLSLSEGEAREPAEPRVVHWQSPGSASGSSEPLV</sequence>
<feature type="coiled-coil region" evidence="4">
    <location>
        <begin position="199"/>
        <end position="229"/>
    </location>
</feature>
<keyword evidence="8" id="KW-0418">Kinase</keyword>
<feature type="transmembrane region" description="Helical" evidence="6">
    <location>
        <begin position="59"/>
        <end position="81"/>
    </location>
</feature>
<feature type="transmembrane region" description="Helical" evidence="6">
    <location>
        <begin position="35"/>
        <end position="53"/>
    </location>
</feature>
<dbReference type="PRINTS" id="PR00344">
    <property type="entry name" value="BCTRLSENSOR"/>
</dbReference>
<dbReference type="OrthoDB" id="7818322at2"/>
<dbReference type="InterPro" id="IPR004358">
    <property type="entry name" value="Sig_transdc_His_kin-like_C"/>
</dbReference>
<dbReference type="InterPro" id="IPR005467">
    <property type="entry name" value="His_kinase_dom"/>
</dbReference>
<dbReference type="RefSeq" id="WP_096482943.1">
    <property type="nucleotide sequence ID" value="NZ_AP014809.1"/>
</dbReference>
<feature type="domain" description="Histidine kinase" evidence="7">
    <location>
        <begin position="238"/>
        <end position="470"/>
    </location>
</feature>
<dbReference type="PROSITE" id="PS50109">
    <property type="entry name" value="HIS_KIN"/>
    <property type="match status" value="1"/>
</dbReference>
<evidence type="ECO:0000259" key="7">
    <source>
        <dbReference type="PROSITE" id="PS50109"/>
    </source>
</evidence>
<dbReference type="SUPFAM" id="SSF47384">
    <property type="entry name" value="Homodimeric domain of signal transducing histidine kinase"/>
    <property type="match status" value="1"/>
</dbReference>
<dbReference type="Pfam" id="PF20968">
    <property type="entry name" value="MASE8"/>
    <property type="match status" value="1"/>
</dbReference>
<keyword evidence="3" id="KW-0597">Phosphoprotein</keyword>
<feature type="compositionally biased region" description="Basic and acidic residues" evidence="5">
    <location>
        <begin position="473"/>
        <end position="483"/>
    </location>
</feature>
<dbReference type="InterPro" id="IPR003594">
    <property type="entry name" value="HATPase_dom"/>
</dbReference>
<feature type="transmembrane region" description="Helical" evidence="6">
    <location>
        <begin position="93"/>
        <end position="112"/>
    </location>
</feature>
<dbReference type="CDD" id="cd00075">
    <property type="entry name" value="HATPase"/>
    <property type="match status" value="1"/>
</dbReference>
<protein>
    <recommendedName>
        <fullName evidence="2">histidine kinase</fullName>
        <ecNumber evidence="2">2.7.13.3</ecNumber>
    </recommendedName>
</protein>
<gene>
    <name evidence="8" type="ORF">MPPM_0137</name>
</gene>
<keyword evidence="8" id="KW-0808">Transferase</keyword>
<proteinExistence type="predicted"/>
<dbReference type="CDD" id="cd00082">
    <property type="entry name" value="HisKA"/>
    <property type="match status" value="1"/>
</dbReference>
<evidence type="ECO:0000256" key="1">
    <source>
        <dbReference type="ARBA" id="ARBA00000085"/>
    </source>
</evidence>
<accession>A0A169QDM2</accession>
<dbReference type="Gene3D" id="1.10.287.130">
    <property type="match status" value="1"/>
</dbReference>
<dbReference type="InterPro" id="IPR003661">
    <property type="entry name" value="HisK_dim/P_dom"/>
</dbReference>
<dbReference type="InterPro" id="IPR036890">
    <property type="entry name" value="HATPase_C_sf"/>
</dbReference>
<dbReference type="InterPro" id="IPR048431">
    <property type="entry name" value="MASE8"/>
</dbReference>